<evidence type="ECO:0000313" key="1">
    <source>
        <dbReference type="EMBL" id="GEN86026.1"/>
    </source>
</evidence>
<name>A0A511ZF10_9BACI</name>
<accession>A0A511ZF10</accession>
<dbReference type="EMBL" id="BJYM01000003">
    <property type="protein sequence ID" value="GEN86026.1"/>
    <property type="molecule type" value="Genomic_DNA"/>
</dbReference>
<protein>
    <submittedName>
        <fullName evidence="1">Uncharacterized protein</fullName>
    </submittedName>
</protein>
<reference evidence="1 2" key="1">
    <citation type="submission" date="2019-07" db="EMBL/GenBank/DDBJ databases">
        <title>Whole genome shotgun sequence of Oceanobacillus sojae NBRC 105379.</title>
        <authorList>
            <person name="Hosoyama A."/>
            <person name="Uohara A."/>
            <person name="Ohji S."/>
            <person name="Ichikawa N."/>
        </authorList>
    </citation>
    <scope>NUCLEOTIDE SEQUENCE [LARGE SCALE GENOMIC DNA]</scope>
    <source>
        <strain evidence="1 2">NBRC 105379</strain>
    </source>
</reference>
<proteinExistence type="predicted"/>
<comment type="caution">
    <text evidence="1">The sequence shown here is derived from an EMBL/GenBank/DDBJ whole genome shotgun (WGS) entry which is preliminary data.</text>
</comment>
<sequence>MELETERLKVIPCTEETVEIAINQKYDRGPQISTHLKKLNEDPSLLYWGRGLLSGNQTGLSLVI</sequence>
<evidence type="ECO:0000313" key="2">
    <source>
        <dbReference type="Proteomes" id="UP000321558"/>
    </source>
</evidence>
<keyword evidence="2" id="KW-1185">Reference proteome</keyword>
<dbReference type="AlphaFoldDB" id="A0A511ZF10"/>
<organism evidence="1 2">
    <name type="scientific">Oceanobacillus sojae</name>
    <dbReference type="NCBI Taxonomy" id="582851"/>
    <lineage>
        <taxon>Bacteria</taxon>
        <taxon>Bacillati</taxon>
        <taxon>Bacillota</taxon>
        <taxon>Bacilli</taxon>
        <taxon>Bacillales</taxon>
        <taxon>Bacillaceae</taxon>
        <taxon>Oceanobacillus</taxon>
    </lineage>
</organism>
<gene>
    <name evidence="1" type="ORF">OSO01_07650</name>
</gene>
<dbReference type="Proteomes" id="UP000321558">
    <property type="component" value="Unassembled WGS sequence"/>
</dbReference>